<dbReference type="GO" id="GO:0030154">
    <property type="term" value="P:cell differentiation"/>
    <property type="evidence" value="ECO:0007669"/>
    <property type="project" value="TreeGrafter"/>
</dbReference>
<dbReference type="GO" id="GO:0004879">
    <property type="term" value="F:nuclear receptor activity"/>
    <property type="evidence" value="ECO:0007669"/>
    <property type="project" value="TreeGrafter"/>
</dbReference>
<keyword evidence="4 9" id="KW-0805">Transcription regulation</keyword>
<dbReference type="Gene3D" id="3.30.50.10">
    <property type="entry name" value="Erythroid Transcription Factor GATA-1, subunit A"/>
    <property type="match status" value="1"/>
</dbReference>
<dbReference type="PANTHER" id="PTHR24082">
    <property type="entry name" value="NUCLEAR HORMONE RECEPTOR"/>
    <property type="match status" value="1"/>
</dbReference>
<dbReference type="PRINTS" id="PR00047">
    <property type="entry name" value="STROIDFINGER"/>
</dbReference>
<evidence type="ECO:0000313" key="14">
    <source>
        <dbReference type="Proteomes" id="UP000472270"/>
    </source>
</evidence>
<evidence type="ECO:0000256" key="1">
    <source>
        <dbReference type="ARBA" id="ARBA00022723"/>
    </source>
</evidence>
<dbReference type="SUPFAM" id="SSF48508">
    <property type="entry name" value="Nuclear receptor ligand-binding domain"/>
    <property type="match status" value="1"/>
</dbReference>
<name>A0A673L585_9TELE</name>
<dbReference type="Pfam" id="PF00104">
    <property type="entry name" value="Hormone_recep"/>
    <property type="match status" value="1"/>
</dbReference>
<dbReference type="GO" id="GO:0000978">
    <property type="term" value="F:RNA polymerase II cis-regulatory region sequence-specific DNA binding"/>
    <property type="evidence" value="ECO:0007669"/>
    <property type="project" value="TreeGrafter"/>
</dbReference>
<dbReference type="Proteomes" id="UP000472270">
    <property type="component" value="Unassembled WGS sequence"/>
</dbReference>
<evidence type="ECO:0000256" key="7">
    <source>
        <dbReference type="ARBA" id="ARBA00023170"/>
    </source>
</evidence>
<evidence type="ECO:0000256" key="10">
    <source>
        <dbReference type="SAM" id="MobiDB-lite"/>
    </source>
</evidence>
<evidence type="ECO:0000256" key="9">
    <source>
        <dbReference type="RuleBase" id="RU004334"/>
    </source>
</evidence>
<evidence type="ECO:0000259" key="11">
    <source>
        <dbReference type="PROSITE" id="PS51030"/>
    </source>
</evidence>
<dbReference type="InterPro" id="IPR013088">
    <property type="entry name" value="Znf_NHR/GATA"/>
</dbReference>
<evidence type="ECO:0000259" key="12">
    <source>
        <dbReference type="PROSITE" id="PS51843"/>
    </source>
</evidence>
<dbReference type="InterPro" id="IPR000536">
    <property type="entry name" value="Nucl_hrmn_rcpt_lig-bd"/>
</dbReference>
<dbReference type="InterPro" id="IPR001723">
    <property type="entry name" value="Nuclear_hrmn_rcpt"/>
</dbReference>
<dbReference type="SUPFAM" id="SSF57716">
    <property type="entry name" value="Glucocorticoid receptor-like (DNA-binding domain)"/>
    <property type="match status" value="1"/>
</dbReference>
<dbReference type="InterPro" id="IPR050234">
    <property type="entry name" value="Nuclear_hormone_rcpt_NR1"/>
</dbReference>
<evidence type="ECO:0000256" key="2">
    <source>
        <dbReference type="ARBA" id="ARBA00022771"/>
    </source>
</evidence>
<dbReference type="SMART" id="SM00430">
    <property type="entry name" value="HOLI"/>
    <property type="match status" value="1"/>
</dbReference>
<dbReference type="GO" id="GO:0050728">
    <property type="term" value="P:negative regulation of inflammatory response"/>
    <property type="evidence" value="ECO:0007669"/>
    <property type="project" value="TreeGrafter"/>
</dbReference>
<reference evidence="13" key="2">
    <citation type="submission" date="2025-09" db="UniProtKB">
        <authorList>
            <consortium name="Ensembl"/>
        </authorList>
    </citation>
    <scope>IDENTIFICATION</scope>
</reference>
<evidence type="ECO:0000313" key="13">
    <source>
        <dbReference type="Ensembl" id="ENSSRHP00000070667.1"/>
    </source>
</evidence>
<dbReference type="AlphaFoldDB" id="A0A673L585"/>
<evidence type="ECO:0000256" key="3">
    <source>
        <dbReference type="ARBA" id="ARBA00022833"/>
    </source>
</evidence>
<dbReference type="Gene3D" id="1.10.565.10">
    <property type="entry name" value="Retinoid X Receptor"/>
    <property type="match status" value="1"/>
</dbReference>
<dbReference type="PROSITE" id="PS51843">
    <property type="entry name" value="NR_LBD"/>
    <property type="match status" value="1"/>
</dbReference>
<dbReference type="GO" id="GO:0045944">
    <property type="term" value="P:positive regulation of transcription by RNA polymerase II"/>
    <property type="evidence" value="ECO:0007669"/>
    <property type="project" value="TreeGrafter"/>
</dbReference>
<feature type="domain" description="Nuclear receptor" evidence="11">
    <location>
        <begin position="126"/>
        <end position="201"/>
    </location>
</feature>
<sequence length="452" mass="50884">MREGTDPEMSMSVSGYLSASDTYDITEPPEYYDVLVDPLSCSYQEPDLQSPLYGQQPFSHVNVQFSMYGAPNAQACNPPYPYSHQCSEFTCEPDMEVQSPTRRSIVGLPVLKRPRMGYGARVKGQDELCLVCGDKASGYHYNALTCEGCKGFFRRSVTKKAVYRCKSGGSCEMDMYMRRKCQDCRLRKCRAVGMLAECLLTEVQCQSKRLRKGSKHRGHNGSMGRAEDDYSESRSVSSTSRFTAGVSGFSREQRCILNRIVEAYRRYIIQDNTHCRVHLWSSLTSNIDLTHPQTEKLLQFLRSVPGFELLDGSDQNTLLSSSSVEVMFLLLAQQFSENPTSVSNGLNDEFLRSVVNFLHSMVTIAVTEAEYALLTATAVLCSDRPSLRAVGCVENLQEFVLELLSRACCCCSQGTAQDPRRFARLLGRLTELRTLRHNHLTLLPQQPWDMQP</sequence>
<keyword evidence="5 9" id="KW-0238">DNA-binding</keyword>
<keyword evidence="1 9" id="KW-0479">Metal-binding</keyword>
<dbReference type="GO" id="GO:0090575">
    <property type="term" value="C:RNA polymerase II transcription regulator complex"/>
    <property type="evidence" value="ECO:0007669"/>
    <property type="project" value="TreeGrafter"/>
</dbReference>
<dbReference type="GO" id="GO:0008270">
    <property type="term" value="F:zinc ion binding"/>
    <property type="evidence" value="ECO:0007669"/>
    <property type="project" value="UniProtKB-KW"/>
</dbReference>
<keyword evidence="14" id="KW-1185">Reference proteome</keyword>
<reference evidence="13" key="1">
    <citation type="submission" date="2025-08" db="UniProtKB">
        <authorList>
            <consortium name="Ensembl"/>
        </authorList>
    </citation>
    <scope>IDENTIFICATION</scope>
</reference>
<dbReference type="PROSITE" id="PS00031">
    <property type="entry name" value="NUCLEAR_REC_DBD_1"/>
    <property type="match status" value="1"/>
</dbReference>
<keyword evidence="2 9" id="KW-0863">Zinc-finger</keyword>
<dbReference type="Pfam" id="PF00105">
    <property type="entry name" value="zf-C4"/>
    <property type="match status" value="1"/>
</dbReference>
<organism evidence="13 14">
    <name type="scientific">Sinocyclocheilus rhinocerous</name>
    <dbReference type="NCBI Taxonomy" id="307959"/>
    <lineage>
        <taxon>Eukaryota</taxon>
        <taxon>Metazoa</taxon>
        <taxon>Chordata</taxon>
        <taxon>Craniata</taxon>
        <taxon>Vertebrata</taxon>
        <taxon>Euteleostomi</taxon>
        <taxon>Actinopterygii</taxon>
        <taxon>Neopterygii</taxon>
        <taxon>Teleostei</taxon>
        <taxon>Ostariophysi</taxon>
        <taxon>Cypriniformes</taxon>
        <taxon>Cyprinidae</taxon>
        <taxon>Cyprininae</taxon>
        <taxon>Sinocyclocheilus</taxon>
    </lineage>
</organism>
<keyword evidence="3 9" id="KW-0862">Zinc</keyword>
<dbReference type="PROSITE" id="PS51030">
    <property type="entry name" value="NUCLEAR_REC_DBD_2"/>
    <property type="match status" value="1"/>
</dbReference>
<keyword evidence="6 9" id="KW-0804">Transcription</keyword>
<protein>
    <submittedName>
        <fullName evidence="13">Bile acid receptor-like</fullName>
    </submittedName>
</protein>
<dbReference type="Ensembl" id="ENSSRHT00000072593.1">
    <property type="protein sequence ID" value="ENSSRHP00000070667.1"/>
    <property type="gene ID" value="ENSSRHG00000035156.1"/>
</dbReference>
<proteinExistence type="inferred from homology"/>
<keyword evidence="7 9" id="KW-0675">Receptor</keyword>
<comment type="subcellular location">
    <subcellularLocation>
        <location evidence="9">Nucleus</location>
    </subcellularLocation>
</comment>
<dbReference type="InterPro" id="IPR035500">
    <property type="entry name" value="NHR-like_dom_sf"/>
</dbReference>
<evidence type="ECO:0000256" key="4">
    <source>
        <dbReference type="ARBA" id="ARBA00023015"/>
    </source>
</evidence>
<evidence type="ECO:0000256" key="5">
    <source>
        <dbReference type="ARBA" id="ARBA00023125"/>
    </source>
</evidence>
<evidence type="ECO:0000256" key="6">
    <source>
        <dbReference type="ARBA" id="ARBA00023163"/>
    </source>
</evidence>
<dbReference type="PRINTS" id="PR00398">
    <property type="entry name" value="STRDHORMONER"/>
</dbReference>
<accession>A0A673L585</accession>
<dbReference type="PANTHER" id="PTHR24082:SF507">
    <property type="entry name" value="BILE ACID RECEPTOR-RELATED"/>
    <property type="match status" value="1"/>
</dbReference>
<keyword evidence="8 9" id="KW-0539">Nucleus</keyword>
<dbReference type="InterPro" id="IPR001628">
    <property type="entry name" value="Znf_hrmn_rcpt"/>
</dbReference>
<feature type="domain" description="NR LBD" evidence="12">
    <location>
        <begin position="252"/>
        <end position="452"/>
    </location>
</feature>
<evidence type="ECO:0000256" key="8">
    <source>
        <dbReference type="ARBA" id="ARBA00023242"/>
    </source>
</evidence>
<dbReference type="SMART" id="SM00399">
    <property type="entry name" value="ZnF_C4"/>
    <property type="match status" value="1"/>
</dbReference>
<feature type="region of interest" description="Disordered" evidence="10">
    <location>
        <begin position="211"/>
        <end position="234"/>
    </location>
</feature>
<gene>
    <name evidence="13" type="primary">nr1h5</name>
</gene>
<dbReference type="FunFam" id="3.30.50.10:FF:000031">
    <property type="entry name" value="Ecdysone receptor A1"/>
    <property type="match status" value="1"/>
</dbReference>
<dbReference type="GO" id="GO:0000122">
    <property type="term" value="P:negative regulation of transcription by RNA polymerase II"/>
    <property type="evidence" value="ECO:0007669"/>
    <property type="project" value="TreeGrafter"/>
</dbReference>
<comment type="similarity">
    <text evidence="9">Belongs to the nuclear hormone receptor family.</text>
</comment>